<dbReference type="AlphaFoldDB" id="A0A7U8C614"/>
<accession>A0A7U8C614</accession>
<evidence type="ECO:0000256" key="7">
    <source>
        <dbReference type="SAM" id="Phobius"/>
    </source>
</evidence>
<feature type="transmembrane region" description="Helical" evidence="7">
    <location>
        <begin position="28"/>
        <end position="45"/>
    </location>
</feature>
<feature type="transmembrane region" description="Helical" evidence="7">
    <location>
        <begin position="147"/>
        <end position="168"/>
    </location>
</feature>
<name>A0A7U8C614_NEPCE</name>
<evidence type="ECO:0000313" key="9">
    <source>
        <dbReference type="Proteomes" id="UP000002171"/>
    </source>
</evidence>
<keyword evidence="4 7" id="KW-0812">Transmembrane</keyword>
<keyword evidence="3" id="KW-1003">Cell membrane</keyword>
<dbReference type="Proteomes" id="UP000002171">
    <property type="component" value="Unassembled WGS sequence"/>
</dbReference>
<keyword evidence="6 7" id="KW-0472">Membrane</keyword>
<comment type="similarity">
    <text evidence="2">Belongs to the UPF0324 family.</text>
</comment>
<dbReference type="InterPro" id="IPR018383">
    <property type="entry name" value="UPF0324_pro"/>
</dbReference>
<keyword evidence="9" id="KW-1185">Reference proteome</keyword>
<gene>
    <name evidence="8" type="ORF">MED92_14338</name>
</gene>
<evidence type="ECO:0000313" key="8">
    <source>
        <dbReference type="EMBL" id="EAR62223.1"/>
    </source>
</evidence>
<dbReference type="EMBL" id="AAOW01000003">
    <property type="protein sequence ID" value="EAR62223.1"/>
    <property type="molecule type" value="Genomic_DNA"/>
</dbReference>
<proteinExistence type="inferred from homology"/>
<evidence type="ECO:0000256" key="5">
    <source>
        <dbReference type="ARBA" id="ARBA00022989"/>
    </source>
</evidence>
<evidence type="ECO:0000256" key="4">
    <source>
        <dbReference type="ARBA" id="ARBA00022692"/>
    </source>
</evidence>
<evidence type="ECO:0000256" key="6">
    <source>
        <dbReference type="ARBA" id="ARBA00023136"/>
    </source>
</evidence>
<comment type="subcellular location">
    <subcellularLocation>
        <location evidence="1">Cell membrane</location>
        <topology evidence="1">Multi-pass membrane protein</topology>
    </subcellularLocation>
</comment>
<dbReference type="RefSeq" id="WP_007020533.1">
    <property type="nucleotide sequence ID" value="NZ_CH724125.1"/>
</dbReference>
<dbReference type="Pfam" id="PF03601">
    <property type="entry name" value="Cons_hypoth698"/>
    <property type="match status" value="1"/>
</dbReference>
<dbReference type="NCBIfam" id="TIGR00698">
    <property type="entry name" value="YeiH family putative sulfate export transporter"/>
    <property type="match status" value="1"/>
</dbReference>
<dbReference type="InterPro" id="IPR004630">
    <property type="entry name" value="UPF0324_YeiH-like"/>
</dbReference>
<dbReference type="PANTHER" id="PTHR30106">
    <property type="entry name" value="INNER MEMBRANE PROTEIN YEIH-RELATED"/>
    <property type="match status" value="1"/>
</dbReference>
<evidence type="ECO:0000256" key="1">
    <source>
        <dbReference type="ARBA" id="ARBA00004651"/>
    </source>
</evidence>
<feature type="transmembrane region" description="Helical" evidence="7">
    <location>
        <begin position="309"/>
        <end position="329"/>
    </location>
</feature>
<evidence type="ECO:0000256" key="3">
    <source>
        <dbReference type="ARBA" id="ARBA00022475"/>
    </source>
</evidence>
<feature type="transmembrane region" description="Helical" evidence="7">
    <location>
        <begin position="118"/>
        <end position="135"/>
    </location>
</feature>
<reference evidence="8 9" key="1">
    <citation type="submission" date="2006-02" db="EMBL/GenBank/DDBJ databases">
        <authorList>
            <person name="Pinhassi J."/>
            <person name="Pedros-Alio C."/>
            <person name="Ferriera S."/>
            <person name="Johnson J."/>
            <person name="Kravitz S."/>
            <person name="Halpern A."/>
            <person name="Remington K."/>
            <person name="Beeson K."/>
            <person name="Tran B."/>
            <person name="Rogers Y.-H."/>
            <person name="Friedman R."/>
            <person name="Venter J.C."/>
        </authorList>
    </citation>
    <scope>NUCLEOTIDE SEQUENCE [LARGE SCALE GENOMIC DNA]</scope>
    <source>
        <strain evidence="8 9">MED92</strain>
    </source>
</reference>
<organism evidence="8 9">
    <name type="scientific">Neptuniibacter caesariensis</name>
    <dbReference type="NCBI Taxonomy" id="207954"/>
    <lineage>
        <taxon>Bacteria</taxon>
        <taxon>Pseudomonadati</taxon>
        <taxon>Pseudomonadota</taxon>
        <taxon>Gammaproteobacteria</taxon>
        <taxon>Oceanospirillales</taxon>
        <taxon>Oceanospirillaceae</taxon>
        <taxon>Neptuniibacter</taxon>
    </lineage>
</organism>
<comment type="caution">
    <text evidence="8">The sequence shown here is derived from an EMBL/GenBank/DDBJ whole genome shotgun (WGS) entry which is preliminary data.</text>
</comment>
<sequence length="330" mass="35092">MSRLFLLPAIALIAVLLSQYTQVAEYGLSALPLAILMGMIVGQLSSAELSQRDQIVTVFCQKRCLRLGIILFGLNLSFQQIASVGMEAVFLNMIVICAVVACGLWLGVKLLKLPLETAILISAGSAICGAAAVLATDSAIKAKQQQVTVAVATVVLFGTLAMFAYPMIFPYTHLSEQTFGIYIGSTVHEVAQAVAAGESIGPQALEYAVVTKLIRVMLLAPFILVLSIFLIRRNGCEGGVSFFSCAHAMPWFVLGFILMAGMNSIVDLPEVLLQSASQVSQFLLAIAMAALGVQTRISLIRQAGPKPLLMASGLFILLLAGGLLLNYLLV</sequence>
<feature type="transmembrane region" description="Helical" evidence="7">
    <location>
        <begin position="213"/>
        <end position="231"/>
    </location>
</feature>
<dbReference type="GO" id="GO:0005886">
    <property type="term" value="C:plasma membrane"/>
    <property type="evidence" value="ECO:0007669"/>
    <property type="project" value="UniProtKB-SubCell"/>
</dbReference>
<protein>
    <submittedName>
        <fullName evidence="8">Putative membrane protein</fullName>
    </submittedName>
</protein>
<keyword evidence="5 7" id="KW-1133">Transmembrane helix</keyword>
<feature type="transmembrane region" description="Helical" evidence="7">
    <location>
        <begin position="88"/>
        <end position="106"/>
    </location>
</feature>
<dbReference type="OrthoDB" id="9805703at2"/>
<dbReference type="PANTHER" id="PTHR30106:SF2">
    <property type="entry name" value="UPF0324 INNER MEMBRANE PROTEIN YEIH"/>
    <property type="match status" value="1"/>
</dbReference>
<feature type="transmembrane region" description="Helical" evidence="7">
    <location>
        <begin position="279"/>
        <end position="297"/>
    </location>
</feature>
<evidence type="ECO:0000256" key="2">
    <source>
        <dbReference type="ARBA" id="ARBA00007977"/>
    </source>
</evidence>
<feature type="transmembrane region" description="Helical" evidence="7">
    <location>
        <begin position="238"/>
        <end position="259"/>
    </location>
</feature>